<evidence type="ECO:0000313" key="3">
    <source>
        <dbReference type="Proteomes" id="UP000886469"/>
    </source>
</evidence>
<dbReference type="EC" id="3.2.1.183" evidence="2"/>
<dbReference type="Gene3D" id="3.40.50.2000">
    <property type="entry name" value="Glycogen Phosphorylase B"/>
    <property type="match status" value="2"/>
</dbReference>
<evidence type="ECO:0000259" key="1">
    <source>
        <dbReference type="Pfam" id="PF02350"/>
    </source>
</evidence>
<dbReference type="PANTHER" id="PTHR43174:SF3">
    <property type="entry name" value="UDP-N-ACETYLGLUCOSAMINE 2-EPIMERASE"/>
    <property type="match status" value="1"/>
</dbReference>
<name>A0ABX1TEU4_9PROT</name>
<dbReference type="CDD" id="cd03786">
    <property type="entry name" value="GTB_UDP-GlcNAc_2-Epimerase"/>
    <property type="match status" value="1"/>
</dbReference>
<protein>
    <submittedName>
        <fullName evidence="2">UDP-N-acetylglucosamine 2-epimerase (Hydrolyzing)</fullName>
        <ecNumber evidence="2">3.2.1.183</ecNumber>
    </submittedName>
</protein>
<reference evidence="2" key="1">
    <citation type="submission" date="2019-03" db="EMBL/GenBank/DDBJ databases">
        <title>Metabolic reconstructions from genomes of highly enriched 'Candidatus Accumulibacter' and 'Candidatus Competibacter' bioreactor populations.</title>
        <authorList>
            <person name="Annavajhala M.K."/>
            <person name="Welles L."/>
            <person name="Abbas B."/>
            <person name="Sorokin D."/>
            <person name="Park H."/>
            <person name="Van Loosdrecht M."/>
            <person name="Chandran K."/>
        </authorList>
    </citation>
    <scope>NUCLEOTIDE SEQUENCE</scope>
    <source>
        <strain evidence="2">SBR_L</strain>
    </source>
</reference>
<keyword evidence="2" id="KW-0326">Glycosidase</keyword>
<keyword evidence="2" id="KW-0378">Hydrolase</keyword>
<comment type="caution">
    <text evidence="2">The sequence shown here is derived from an EMBL/GenBank/DDBJ whole genome shotgun (WGS) entry which is preliminary data.</text>
</comment>
<accession>A0ABX1TEU4</accession>
<dbReference type="Proteomes" id="UP000886469">
    <property type="component" value="Unassembled WGS sequence"/>
</dbReference>
<gene>
    <name evidence="2" type="primary">neuC</name>
    <name evidence="2" type="ORF">E4Q08_18445</name>
</gene>
<organism evidence="2 3">
    <name type="scientific">Candidatus Accumulibacter contiguus</name>
    <dbReference type="NCBI Taxonomy" id="2954381"/>
    <lineage>
        <taxon>Bacteria</taxon>
        <taxon>Pseudomonadati</taxon>
        <taxon>Pseudomonadota</taxon>
        <taxon>Betaproteobacteria</taxon>
        <taxon>Candidatus Accumulibacter</taxon>
    </lineage>
</organism>
<dbReference type="EMBL" id="SPMX01000062">
    <property type="protein sequence ID" value="NMQ07080.1"/>
    <property type="molecule type" value="Genomic_DNA"/>
</dbReference>
<evidence type="ECO:0000313" key="2">
    <source>
        <dbReference type="EMBL" id="NMQ07080.1"/>
    </source>
</evidence>
<proteinExistence type="predicted"/>
<dbReference type="SUPFAM" id="SSF53756">
    <property type="entry name" value="UDP-Glycosyltransferase/glycogen phosphorylase"/>
    <property type="match status" value="1"/>
</dbReference>
<dbReference type="InterPro" id="IPR003331">
    <property type="entry name" value="UDP_GlcNAc_Epimerase_2_dom"/>
</dbReference>
<keyword evidence="3" id="KW-1185">Reference proteome</keyword>
<feature type="domain" description="UDP-N-acetylglucosamine 2-epimerase" evidence="1">
    <location>
        <begin position="25"/>
        <end position="369"/>
    </location>
</feature>
<dbReference type="RefSeq" id="WP_169071448.1">
    <property type="nucleotide sequence ID" value="NZ_JAZKUC010000001.1"/>
</dbReference>
<dbReference type="Pfam" id="PF02350">
    <property type="entry name" value="Epimerase_2"/>
    <property type="match status" value="1"/>
</dbReference>
<dbReference type="GO" id="GO:0016798">
    <property type="term" value="F:hydrolase activity, acting on glycosyl bonds"/>
    <property type="evidence" value="ECO:0007669"/>
    <property type="project" value="UniProtKB-KW"/>
</dbReference>
<dbReference type="PANTHER" id="PTHR43174">
    <property type="entry name" value="UDP-N-ACETYLGLUCOSAMINE 2-EPIMERASE"/>
    <property type="match status" value="1"/>
</dbReference>
<dbReference type="InterPro" id="IPR029767">
    <property type="entry name" value="WecB-like"/>
</dbReference>
<dbReference type="InterPro" id="IPR020004">
    <property type="entry name" value="UDP-GlcNAc_Epase"/>
</dbReference>
<dbReference type="NCBIfam" id="TIGR03568">
    <property type="entry name" value="NeuC_NnaA"/>
    <property type="match status" value="1"/>
</dbReference>
<sequence>MTRKICVVTGTRAEYGLLAWIMHLIRDDTELELQIIATGMHLSPEFGLTYRQIEEDGFRVDRKVEMLVSSDTPVGIAKSMGLGMIGMADALNDLRPDLLVILGDRFEIFTAVAAALVARIPVAHLHGGEKTEGAFDEALRHAITKMSHLHFVAAEEYRGRVIQLGEAPERVHLVGGLGLDNICRLKLLDRTTLEQTLDCRLGEKSLLITFHPATLENGTAADQMAELLAALEPLRDTRLLFTLPNADTAGRELIQMVHGFVAAHDNARAYTSLGQLRYLSCMAQVDGVVGNSSSGLIEVPTFRKGTIDIGDRQRGRLRAASVIHCEPERQDIARALATLYNPEFQESLASVENPYGSGGASERVVEVLKSAPLDHLVKKRFHDLTIG</sequence>